<dbReference type="PROSITE" id="PS50885">
    <property type="entry name" value="HAMP"/>
    <property type="match status" value="1"/>
</dbReference>
<gene>
    <name evidence="13" type="ORF">SAMN02745782_02528</name>
</gene>
<dbReference type="PRINTS" id="PR00260">
    <property type="entry name" value="CHEMTRNSDUCR"/>
</dbReference>
<dbReference type="InterPro" id="IPR003660">
    <property type="entry name" value="HAMP_dom"/>
</dbReference>
<dbReference type="EMBL" id="FUXB01000013">
    <property type="protein sequence ID" value="SKA13323.1"/>
    <property type="molecule type" value="Genomic_DNA"/>
</dbReference>
<feature type="domain" description="Methyl-accepting transducer" evidence="11">
    <location>
        <begin position="274"/>
        <end position="510"/>
    </location>
</feature>
<dbReference type="GO" id="GO:0006935">
    <property type="term" value="P:chemotaxis"/>
    <property type="evidence" value="ECO:0007669"/>
    <property type="project" value="InterPro"/>
</dbReference>
<feature type="transmembrane region" description="Helical" evidence="10">
    <location>
        <begin position="15"/>
        <end position="34"/>
    </location>
</feature>
<dbReference type="SMART" id="SM01049">
    <property type="entry name" value="Cache_2"/>
    <property type="match status" value="1"/>
</dbReference>
<dbReference type="GeneID" id="70584714"/>
<keyword evidence="3 10" id="KW-0812">Transmembrane</keyword>
<dbReference type="SUPFAM" id="SSF58104">
    <property type="entry name" value="Methyl-accepting chemotaxis protein (MCP) signaling domain"/>
    <property type="match status" value="1"/>
</dbReference>
<feature type="domain" description="HAMP" evidence="12">
    <location>
        <begin position="215"/>
        <end position="269"/>
    </location>
</feature>
<evidence type="ECO:0000259" key="12">
    <source>
        <dbReference type="PROSITE" id="PS50885"/>
    </source>
</evidence>
<evidence type="ECO:0000256" key="2">
    <source>
        <dbReference type="ARBA" id="ARBA00022475"/>
    </source>
</evidence>
<comment type="similarity">
    <text evidence="7">Belongs to the methyl-accepting chemotaxis (MCP) protein family.</text>
</comment>
<dbReference type="Gene3D" id="1.10.287.950">
    <property type="entry name" value="Methyl-accepting chemotaxis protein"/>
    <property type="match status" value="1"/>
</dbReference>
<dbReference type="SMART" id="SM00283">
    <property type="entry name" value="MA"/>
    <property type="match status" value="1"/>
</dbReference>
<evidence type="ECO:0000256" key="10">
    <source>
        <dbReference type="SAM" id="Phobius"/>
    </source>
</evidence>
<dbReference type="PROSITE" id="PS50111">
    <property type="entry name" value="CHEMOTAXIS_TRANSDUC_2"/>
    <property type="match status" value="1"/>
</dbReference>
<dbReference type="AlphaFoldDB" id="A0A1T4RBI7"/>
<comment type="subcellular location">
    <subcellularLocation>
        <location evidence="1">Cell membrane</location>
        <topology evidence="1">Multi-pass membrane protein</topology>
    </subcellularLocation>
</comment>
<reference evidence="14" key="1">
    <citation type="submission" date="2017-02" db="EMBL/GenBank/DDBJ databases">
        <authorList>
            <person name="Varghese N."/>
            <person name="Submissions S."/>
        </authorList>
    </citation>
    <scope>NUCLEOTIDE SEQUENCE [LARGE SCALE GENOMIC DNA]</scope>
    <source>
        <strain evidence="14">DSM 19608</strain>
    </source>
</reference>
<dbReference type="FunFam" id="1.10.287.950:FF:000001">
    <property type="entry name" value="Methyl-accepting chemotaxis sensory transducer"/>
    <property type="match status" value="1"/>
</dbReference>
<proteinExistence type="inferred from homology"/>
<keyword evidence="14" id="KW-1185">Reference proteome</keyword>
<evidence type="ECO:0000256" key="6">
    <source>
        <dbReference type="ARBA" id="ARBA00023224"/>
    </source>
</evidence>
<dbReference type="GO" id="GO:0007165">
    <property type="term" value="P:signal transduction"/>
    <property type="evidence" value="ECO:0007669"/>
    <property type="project" value="UniProtKB-KW"/>
</dbReference>
<dbReference type="PANTHER" id="PTHR32089">
    <property type="entry name" value="METHYL-ACCEPTING CHEMOTAXIS PROTEIN MCPB"/>
    <property type="match status" value="1"/>
</dbReference>
<evidence type="ECO:0000256" key="8">
    <source>
        <dbReference type="PROSITE-ProRule" id="PRU00284"/>
    </source>
</evidence>
<dbReference type="GO" id="GO:0005886">
    <property type="term" value="C:plasma membrane"/>
    <property type="evidence" value="ECO:0007669"/>
    <property type="project" value="UniProtKB-SubCell"/>
</dbReference>
<dbReference type="InterPro" id="IPR033480">
    <property type="entry name" value="sCache_2"/>
</dbReference>
<organism evidence="13 14">
    <name type="scientific">Vibrio cincinnatiensis DSM 19608</name>
    <dbReference type="NCBI Taxonomy" id="1123491"/>
    <lineage>
        <taxon>Bacteria</taxon>
        <taxon>Pseudomonadati</taxon>
        <taxon>Pseudomonadota</taxon>
        <taxon>Gammaproteobacteria</taxon>
        <taxon>Vibrionales</taxon>
        <taxon>Vibrionaceae</taxon>
        <taxon>Vibrio</taxon>
    </lineage>
</organism>
<dbReference type="InterPro" id="IPR004090">
    <property type="entry name" value="Chemotax_Me-accpt_rcpt"/>
</dbReference>
<evidence type="ECO:0000259" key="11">
    <source>
        <dbReference type="PROSITE" id="PS50111"/>
    </source>
</evidence>
<evidence type="ECO:0000256" key="7">
    <source>
        <dbReference type="ARBA" id="ARBA00029447"/>
    </source>
</evidence>
<feature type="region of interest" description="Disordered" evidence="9">
    <location>
        <begin position="527"/>
        <end position="546"/>
    </location>
</feature>
<dbReference type="OrthoDB" id="2489132at2"/>
<evidence type="ECO:0000313" key="14">
    <source>
        <dbReference type="Proteomes" id="UP000190834"/>
    </source>
</evidence>
<sequence>MSFSRLRQITIRARLYLLSAVIVGLLLVPFGLLIKDYQADLMAAKQLQTQYLVESSLEILHYYHKKQLAGELTALQAQENAKETIATLRYGHKDYFWINDLKPMMVMHPFSPHLNGKDLSQFMDPNGKKLFVEMVQTSQQQGAGFVYYQWAKPGAEQPIDKVSYVALFKPWGWIIGTGVYLDDVQALFAARTQTVLFQLAIAIIVMAALAYLIGRSITKPCLATLAAMEDIAKGEGDLTQQLDTQGNDELSRIARAFNQFTDKIRKIVQEITPITREVTGHAQALTEVAHSSSQKALQQQQSVDTVASAMNELHASNQEVANAAHDAASAAQTASQKGQEGSQVIGKASGYMSELSQRLTETEHNTQILTKETEEVGKILDVIRAIAEQTNLLALNAAIEAARAGEQGRGFAVVADEVRTLATRTQSSTDEIEQIVGRLQDRAKALSHSMTQTQQQSQATQEQASLAQQMLNEIDQQVKVIVNLNQHIAEASAQQTAATDEINRNLTQIAEHSTQAATQAEQVASASQQLSDSGQQLKQSIGHFKV</sequence>
<evidence type="ECO:0000256" key="5">
    <source>
        <dbReference type="ARBA" id="ARBA00023136"/>
    </source>
</evidence>
<dbReference type="CDD" id="cd11386">
    <property type="entry name" value="MCP_signal"/>
    <property type="match status" value="1"/>
</dbReference>
<keyword evidence="5 10" id="KW-0472">Membrane</keyword>
<dbReference type="GO" id="GO:0004888">
    <property type="term" value="F:transmembrane signaling receptor activity"/>
    <property type="evidence" value="ECO:0007669"/>
    <property type="project" value="InterPro"/>
</dbReference>
<dbReference type="STRING" id="1123491.SAMN02745782_02528"/>
<keyword evidence="4 10" id="KW-1133">Transmembrane helix</keyword>
<evidence type="ECO:0000256" key="9">
    <source>
        <dbReference type="SAM" id="MobiDB-lite"/>
    </source>
</evidence>
<evidence type="ECO:0000256" key="3">
    <source>
        <dbReference type="ARBA" id="ARBA00022692"/>
    </source>
</evidence>
<feature type="compositionally biased region" description="Polar residues" evidence="9">
    <location>
        <begin position="527"/>
        <end position="539"/>
    </location>
</feature>
<evidence type="ECO:0000313" key="13">
    <source>
        <dbReference type="EMBL" id="SKA13323.1"/>
    </source>
</evidence>
<dbReference type="RefSeq" id="WP_078926899.1">
    <property type="nucleotide sequence ID" value="NZ_FUXB01000013.1"/>
</dbReference>
<keyword evidence="6 8" id="KW-0807">Transducer</keyword>
<keyword evidence="2" id="KW-1003">Cell membrane</keyword>
<dbReference type="Proteomes" id="UP000190834">
    <property type="component" value="Unassembled WGS sequence"/>
</dbReference>
<protein>
    <submittedName>
        <fullName evidence="13">Methyl-accepting chemotaxis sensory transducer with Cache sensor</fullName>
    </submittedName>
</protein>
<feature type="transmembrane region" description="Helical" evidence="10">
    <location>
        <begin position="195"/>
        <end position="214"/>
    </location>
</feature>
<feature type="region of interest" description="Disordered" evidence="9">
    <location>
        <begin position="321"/>
        <end position="344"/>
    </location>
</feature>
<evidence type="ECO:0000256" key="1">
    <source>
        <dbReference type="ARBA" id="ARBA00004651"/>
    </source>
</evidence>
<evidence type="ECO:0000256" key="4">
    <source>
        <dbReference type="ARBA" id="ARBA00022989"/>
    </source>
</evidence>
<dbReference type="CDD" id="cd06225">
    <property type="entry name" value="HAMP"/>
    <property type="match status" value="1"/>
</dbReference>
<name>A0A1T4RBI7_VIBCI</name>
<dbReference type="PANTHER" id="PTHR32089:SF119">
    <property type="entry name" value="METHYL-ACCEPTING CHEMOTAXIS PROTEIN CTPL"/>
    <property type="match status" value="1"/>
</dbReference>
<dbReference type="Gene3D" id="3.30.450.20">
    <property type="entry name" value="PAS domain"/>
    <property type="match status" value="1"/>
</dbReference>
<feature type="compositionally biased region" description="Low complexity" evidence="9">
    <location>
        <begin position="321"/>
        <end position="334"/>
    </location>
</feature>
<accession>A0A1T4RBI7</accession>
<dbReference type="SMART" id="SM00304">
    <property type="entry name" value="HAMP"/>
    <property type="match status" value="1"/>
</dbReference>
<dbReference type="Pfam" id="PF00672">
    <property type="entry name" value="HAMP"/>
    <property type="match status" value="1"/>
</dbReference>
<dbReference type="InterPro" id="IPR004089">
    <property type="entry name" value="MCPsignal_dom"/>
</dbReference>
<dbReference type="Pfam" id="PF17200">
    <property type="entry name" value="sCache_2"/>
    <property type="match status" value="1"/>
</dbReference>
<dbReference type="Pfam" id="PF00015">
    <property type="entry name" value="MCPsignal"/>
    <property type="match status" value="1"/>
</dbReference>